<dbReference type="InParanoid" id="A0A165FPF1"/>
<dbReference type="EMBL" id="KV407461">
    <property type="protein sequence ID" value="KZF21224.1"/>
    <property type="molecule type" value="Genomic_DNA"/>
</dbReference>
<organism evidence="1 2">
    <name type="scientific">Xylona heveae (strain CBS 132557 / TC161)</name>
    <dbReference type="NCBI Taxonomy" id="1328760"/>
    <lineage>
        <taxon>Eukaryota</taxon>
        <taxon>Fungi</taxon>
        <taxon>Dikarya</taxon>
        <taxon>Ascomycota</taxon>
        <taxon>Pezizomycotina</taxon>
        <taxon>Xylonomycetes</taxon>
        <taxon>Xylonales</taxon>
        <taxon>Xylonaceae</taxon>
        <taxon>Xylona</taxon>
    </lineage>
</organism>
<protein>
    <submittedName>
        <fullName evidence="1">Uncharacterized protein</fullName>
    </submittedName>
</protein>
<dbReference type="Proteomes" id="UP000076632">
    <property type="component" value="Unassembled WGS sequence"/>
</dbReference>
<gene>
    <name evidence="1" type="ORF">L228DRAFT_269615</name>
</gene>
<reference evidence="1 2" key="1">
    <citation type="journal article" date="2016" name="Fungal Biol.">
        <title>The genome of Xylona heveae provides a window into fungal endophytism.</title>
        <authorList>
            <person name="Gazis R."/>
            <person name="Kuo A."/>
            <person name="Riley R."/>
            <person name="LaButti K."/>
            <person name="Lipzen A."/>
            <person name="Lin J."/>
            <person name="Amirebrahimi M."/>
            <person name="Hesse C.N."/>
            <person name="Spatafora J.W."/>
            <person name="Henrissat B."/>
            <person name="Hainaut M."/>
            <person name="Grigoriev I.V."/>
            <person name="Hibbett D.S."/>
        </authorList>
    </citation>
    <scope>NUCLEOTIDE SEQUENCE [LARGE SCALE GENOMIC DNA]</scope>
    <source>
        <strain evidence="1 2">TC161</strain>
    </source>
</reference>
<evidence type="ECO:0000313" key="1">
    <source>
        <dbReference type="EMBL" id="KZF21224.1"/>
    </source>
</evidence>
<accession>A0A165FPF1</accession>
<evidence type="ECO:0000313" key="2">
    <source>
        <dbReference type="Proteomes" id="UP000076632"/>
    </source>
</evidence>
<sequence>MVKIQSVRRAYSPEQNTLPLLLQTMEEGRVPLKNRRTQGTSTEYPFISVGKTFIMLRGDMGGLVVRLQLYLSENERSGLDMETCRTAADRATHWLAGAVSLDEAAARPKQIWDR</sequence>
<dbReference type="GeneID" id="28900434"/>
<dbReference type="AlphaFoldDB" id="A0A165FPF1"/>
<dbReference type="RefSeq" id="XP_018186779.1">
    <property type="nucleotide sequence ID" value="XM_018335297.1"/>
</dbReference>
<keyword evidence="2" id="KW-1185">Reference proteome</keyword>
<proteinExistence type="predicted"/>
<name>A0A165FPF1_XYLHT</name>